<comment type="subcellular location">
    <subcellularLocation>
        <location evidence="1">Endomembrane system</location>
        <topology evidence="1">Multi-pass membrane protein</topology>
    </subcellularLocation>
    <subcellularLocation>
        <location evidence="15">Membrane</location>
    </subcellularLocation>
</comment>
<evidence type="ECO:0000259" key="17">
    <source>
        <dbReference type="PROSITE" id="PS50846"/>
    </source>
</evidence>
<dbReference type="InterPro" id="IPR027256">
    <property type="entry name" value="P-typ_ATPase_IB"/>
</dbReference>
<dbReference type="Pfam" id="PF00122">
    <property type="entry name" value="E1-E2_ATPase"/>
    <property type="match status" value="1"/>
</dbReference>
<evidence type="ECO:0000256" key="9">
    <source>
        <dbReference type="ARBA" id="ARBA00022842"/>
    </source>
</evidence>
<keyword evidence="8 15" id="KW-0067">ATP-binding</keyword>
<evidence type="ECO:0000256" key="7">
    <source>
        <dbReference type="ARBA" id="ARBA00022741"/>
    </source>
</evidence>
<dbReference type="PROSITE" id="PS00154">
    <property type="entry name" value="ATPASE_E1_E2"/>
    <property type="match status" value="1"/>
</dbReference>
<keyword evidence="5 15" id="KW-0479">Metal-binding</keyword>
<dbReference type="PANTHER" id="PTHR43520">
    <property type="entry name" value="ATP7, ISOFORM B"/>
    <property type="match status" value="1"/>
</dbReference>
<dbReference type="FunFam" id="2.70.150.10:FF:000068">
    <property type="entry name" value="Copper resistance-associated P-type ATPase"/>
    <property type="match status" value="1"/>
</dbReference>
<keyword evidence="19" id="KW-1185">Reference proteome</keyword>
<feature type="region of interest" description="Disordered" evidence="16">
    <location>
        <begin position="180"/>
        <end position="208"/>
    </location>
</feature>
<dbReference type="PROSITE" id="PS50846">
    <property type="entry name" value="HMA_2"/>
    <property type="match status" value="3"/>
</dbReference>
<feature type="compositionally biased region" description="Basic and acidic residues" evidence="16">
    <location>
        <begin position="1"/>
        <end position="17"/>
    </location>
</feature>
<evidence type="ECO:0000256" key="16">
    <source>
        <dbReference type="SAM" id="MobiDB-lite"/>
    </source>
</evidence>
<dbReference type="SUPFAM" id="SSF55008">
    <property type="entry name" value="HMA, heavy metal-associated domain"/>
    <property type="match status" value="4"/>
</dbReference>
<dbReference type="SFLD" id="SFLDG00002">
    <property type="entry name" value="C1.7:_P-type_atpase_like"/>
    <property type="match status" value="1"/>
</dbReference>
<dbReference type="InterPro" id="IPR044492">
    <property type="entry name" value="P_typ_ATPase_HD_dom"/>
</dbReference>
<dbReference type="InterPro" id="IPR023299">
    <property type="entry name" value="ATPase_P-typ_cyto_dom_N"/>
</dbReference>
<feature type="region of interest" description="Disordered" evidence="16">
    <location>
        <begin position="129"/>
        <end position="150"/>
    </location>
</feature>
<comment type="caution">
    <text evidence="18">The sequence shown here is derived from an EMBL/GenBank/DDBJ whole genome shotgun (WGS) entry which is preliminary data.</text>
</comment>
<dbReference type="InterPro" id="IPR036412">
    <property type="entry name" value="HAD-like_sf"/>
</dbReference>
<dbReference type="InterPro" id="IPR008250">
    <property type="entry name" value="ATPase_P-typ_transduc_dom_A_sf"/>
</dbReference>
<keyword evidence="11 15" id="KW-1133">Transmembrane helix</keyword>
<dbReference type="PRINTS" id="PR00119">
    <property type="entry name" value="CATATPASE"/>
</dbReference>
<dbReference type="SUPFAM" id="SSF81653">
    <property type="entry name" value="Calcium ATPase, transduction domain A"/>
    <property type="match status" value="1"/>
</dbReference>
<dbReference type="Pfam" id="PF00702">
    <property type="entry name" value="Hydrolase"/>
    <property type="match status" value="1"/>
</dbReference>
<feature type="compositionally biased region" description="Low complexity" evidence="16">
    <location>
        <begin position="18"/>
        <end position="32"/>
    </location>
</feature>
<proteinExistence type="inferred from homology"/>
<dbReference type="PANTHER" id="PTHR43520:SF32">
    <property type="entry name" value="COPPER RESISTANCE P-TYPE ATPASE (EUROFUNG)"/>
    <property type="match status" value="1"/>
</dbReference>
<evidence type="ECO:0000256" key="1">
    <source>
        <dbReference type="ARBA" id="ARBA00004127"/>
    </source>
</evidence>
<protein>
    <recommendedName>
        <fullName evidence="17">HMA domain-containing protein</fullName>
    </recommendedName>
</protein>
<dbReference type="Gene3D" id="3.40.1110.10">
    <property type="entry name" value="Calcium-transporting ATPase, cytoplasmic domain N"/>
    <property type="match status" value="1"/>
</dbReference>
<dbReference type="SFLD" id="SFLDS00003">
    <property type="entry name" value="Haloacid_Dehalogenase"/>
    <property type="match status" value="1"/>
</dbReference>
<accession>A0A9P8L5L3</accession>
<evidence type="ECO:0000256" key="6">
    <source>
        <dbReference type="ARBA" id="ARBA00022737"/>
    </source>
</evidence>
<dbReference type="InterPro" id="IPR001757">
    <property type="entry name" value="P_typ_ATPase"/>
</dbReference>
<dbReference type="Gene3D" id="3.30.70.100">
    <property type="match status" value="4"/>
</dbReference>
<dbReference type="InterPro" id="IPR023214">
    <property type="entry name" value="HAD_sf"/>
</dbReference>
<feature type="domain" description="HMA" evidence="17">
    <location>
        <begin position="454"/>
        <end position="520"/>
    </location>
</feature>
<evidence type="ECO:0000313" key="19">
    <source>
        <dbReference type="Proteomes" id="UP000750711"/>
    </source>
</evidence>
<dbReference type="SUPFAM" id="SSF81665">
    <property type="entry name" value="Calcium ATPase, transmembrane domain M"/>
    <property type="match status" value="1"/>
</dbReference>
<feature type="region of interest" description="Disordered" evidence="16">
    <location>
        <begin position="227"/>
        <end position="291"/>
    </location>
</feature>
<dbReference type="CDD" id="cd00371">
    <property type="entry name" value="HMA"/>
    <property type="match status" value="3"/>
</dbReference>
<dbReference type="GO" id="GO:0016020">
    <property type="term" value="C:membrane"/>
    <property type="evidence" value="ECO:0007669"/>
    <property type="project" value="UniProtKB-SubCell"/>
</dbReference>
<evidence type="ECO:0000256" key="8">
    <source>
        <dbReference type="ARBA" id="ARBA00022840"/>
    </source>
</evidence>
<evidence type="ECO:0000256" key="11">
    <source>
        <dbReference type="ARBA" id="ARBA00022989"/>
    </source>
</evidence>
<dbReference type="InterPro" id="IPR059000">
    <property type="entry name" value="ATPase_P-type_domA"/>
</dbReference>
<feature type="compositionally biased region" description="Basic and acidic residues" evidence="16">
    <location>
        <begin position="271"/>
        <end position="291"/>
    </location>
</feature>
<keyword evidence="4 15" id="KW-0812">Transmembrane</keyword>
<name>A0A9P8L5L3_9PEZI</name>
<feature type="transmembrane region" description="Helical" evidence="15">
    <location>
        <begin position="869"/>
        <end position="886"/>
    </location>
</feature>
<keyword evidence="9" id="KW-0460">Magnesium</keyword>
<evidence type="ECO:0000256" key="5">
    <source>
        <dbReference type="ARBA" id="ARBA00022723"/>
    </source>
</evidence>
<dbReference type="GO" id="GO:0055070">
    <property type="term" value="P:copper ion homeostasis"/>
    <property type="evidence" value="ECO:0007669"/>
    <property type="project" value="TreeGrafter"/>
</dbReference>
<dbReference type="InterPro" id="IPR006121">
    <property type="entry name" value="HMA_dom"/>
</dbReference>
<keyword evidence="13" id="KW-0406">Ion transport</keyword>
<evidence type="ECO:0000256" key="13">
    <source>
        <dbReference type="ARBA" id="ARBA00023065"/>
    </source>
</evidence>
<dbReference type="Pfam" id="PF00403">
    <property type="entry name" value="HMA"/>
    <property type="match status" value="3"/>
</dbReference>
<dbReference type="GO" id="GO:0005524">
    <property type="term" value="F:ATP binding"/>
    <property type="evidence" value="ECO:0007669"/>
    <property type="project" value="UniProtKB-UniRule"/>
</dbReference>
<feature type="non-terminal residue" evidence="18">
    <location>
        <position position="1430"/>
    </location>
</feature>
<keyword evidence="3" id="KW-0813">Transport</keyword>
<feature type="transmembrane region" description="Helical" evidence="15">
    <location>
        <begin position="733"/>
        <end position="757"/>
    </location>
</feature>
<evidence type="ECO:0000256" key="4">
    <source>
        <dbReference type="ARBA" id="ARBA00022692"/>
    </source>
</evidence>
<dbReference type="Gene3D" id="3.40.50.1000">
    <property type="entry name" value="HAD superfamily/HAD-like"/>
    <property type="match status" value="1"/>
</dbReference>
<feature type="domain" description="HMA" evidence="17">
    <location>
        <begin position="358"/>
        <end position="424"/>
    </location>
</feature>
<sequence>MHPYREGGKRRLSHDDLGTLTDDSTTDITADTRMPQSSSGNSPEKVDTQKRILKTTILINNLHCASCVSYVQSTVGSLRPAPLQISANVLTHEVTVRHTADLPVQVIYQGLLDAEFELRSVITEEEEGRIMQEVPSRSRPNHARNSSRSSLGAPTRILELDFGDAGQDGWLEKATGRLSVGSGVPSHRNSSLGFHDRTNSGDRRKQKRHVENCDACKVEASLARSSPGIARLPRKDNDGTLKRVSDKRRGSHGVQPTRPVLQPLREVGSGKGDEHWPLADKDEPLDDSKRSREYPVLDGSVVRGRQPTRASMVGAGLRDADYPVAILPRGDASVEKRAASNAAGSEPHAGGALKLEEYKASFSIGGMTCSACTGAVSGAIGEFNWVKSVDVNLLSNSAHVTFEGPKSGVSTIAEKIEDLGYSCVLDQCSPVGVLATKAKTMSQNGRTQIGPEHFEATLSIGGMTCGACTSAVGRCLDDVQWVKSHNVSLLTNSASVVFEGPKERISEVVEKIEDLGYDCSYTEPPVVVGQTKSVGGEKPLESSSTTAWSANLSIGGMTCAVCVGAISQGLEELSYVKTINISLLTNSGVVVFEGKEHLDEIVEKVEDLGYECSVEDCTEVRDGDGACDGDGSEELVERTMMIKVDGMFCEHCPPKVLGALRTTYPDVLTIDKSLTLKDPIIKVTYSPKPPYFTIRDIIATIASVDDNFKVKVYHPPTIEERSRAMQRHEQYRLLIRLLLCVVIAIPTFLIGVLWMTVVRPSNSIRKYFEEHVWAGSVSRATWALLFLSSPVMFFAADVFHTRAIKEIRALWRRGSKVPLLRRFYRFGSMNLLISAGTTIAYLSSLATLIVDATMTPTEGGMAKRYSTTYFDTVVFLTMFILIGRFLEAYSKAKTGDAVTMLGKLRPTEAILLTPRYGKETSSADDELPQAKGHTATNISVDLLEAGDVVRVTHGASPPADGVVVSGKSNFDESSLTGESRLVPKVEGDKVFSGTVNQGRAISVKVTLVSGDSMLDQIVKIVREGQTKRAPVERLADILTGYFVPIITLLAIITFVVWFSLGQSGAIPEGWRDVGAGGWAVWALGFAIAVFVVACPCGIGLAAPTALFVGSGLAAKHGILVKGGGEAFQEASGLDVIVFDKTGTLTEGGDPRVTDYDILFSHDYSKMLVWSICHAMEETSSHPIAKAILGFCEKQPRLTFHEADIEEVPGKGLKGIFSIKDEAGVAQYEAVLGSEHFMRSVRTLVRNTFRRHVESWKRQGKSVALLSIRQISKIGILNDDHHILVAQFATSDNVRPEAPSVVKKLQQSGIAVWMLSGDNITTATAVGAMVGIPASNIIAGVLPDEKAKKIQYLQRSAPKRGARQEPPTRTRAFVDAQANPSISPNRAVVAMVGDGINDSPALTMADVGIAIGSGSDVAISSAKFVLVGSDL</sequence>
<dbReference type="GO" id="GO:0016887">
    <property type="term" value="F:ATP hydrolysis activity"/>
    <property type="evidence" value="ECO:0007669"/>
    <property type="project" value="InterPro"/>
</dbReference>
<dbReference type="Gene3D" id="2.70.150.10">
    <property type="entry name" value="Calcium-transporting ATPase, cytoplasmic transduction domain A"/>
    <property type="match status" value="1"/>
</dbReference>
<evidence type="ECO:0000256" key="15">
    <source>
        <dbReference type="RuleBase" id="RU362081"/>
    </source>
</evidence>
<keyword evidence="10" id="KW-1278">Translocase</keyword>
<feature type="transmembrane region" description="Helical" evidence="15">
    <location>
        <begin position="1078"/>
        <end position="1108"/>
    </location>
</feature>
<feature type="region of interest" description="Disordered" evidence="16">
    <location>
        <begin position="1"/>
        <end position="48"/>
    </location>
</feature>
<feature type="transmembrane region" description="Helical" evidence="15">
    <location>
        <begin position="831"/>
        <end position="849"/>
    </location>
</feature>
<dbReference type="GO" id="GO:0005507">
    <property type="term" value="F:copper ion binding"/>
    <property type="evidence" value="ECO:0007669"/>
    <property type="project" value="InterPro"/>
</dbReference>
<feature type="compositionally biased region" description="Basic and acidic residues" evidence="16">
    <location>
        <begin position="233"/>
        <end position="248"/>
    </location>
</feature>
<feature type="domain" description="HMA" evidence="17">
    <location>
        <begin position="548"/>
        <end position="613"/>
    </location>
</feature>
<dbReference type="SUPFAM" id="SSF56784">
    <property type="entry name" value="HAD-like"/>
    <property type="match status" value="1"/>
</dbReference>
<evidence type="ECO:0000256" key="10">
    <source>
        <dbReference type="ARBA" id="ARBA00022967"/>
    </source>
</evidence>
<comment type="similarity">
    <text evidence="2 15">Belongs to the cation transport ATPase (P-type) (TC 3.A.3) family. Type IB subfamily.</text>
</comment>
<dbReference type="NCBIfam" id="TIGR01525">
    <property type="entry name" value="ATPase-IB_hvy"/>
    <property type="match status" value="1"/>
</dbReference>
<keyword evidence="6" id="KW-0677">Repeat</keyword>
<dbReference type="InterPro" id="IPR023298">
    <property type="entry name" value="ATPase_P-typ_TM_dom_sf"/>
</dbReference>
<evidence type="ECO:0000256" key="14">
    <source>
        <dbReference type="ARBA" id="ARBA00023136"/>
    </source>
</evidence>
<keyword evidence="14 15" id="KW-0472">Membrane</keyword>
<dbReference type="Proteomes" id="UP000750711">
    <property type="component" value="Unassembled WGS sequence"/>
</dbReference>
<keyword evidence="7 15" id="KW-0547">Nucleotide-binding</keyword>
<gene>
    <name evidence="18" type="ORF">GP486_006425</name>
</gene>
<dbReference type="NCBIfam" id="TIGR00003">
    <property type="entry name" value="copper ion binding protein"/>
    <property type="match status" value="2"/>
</dbReference>
<evidence type="ECO:0000256" key="3">
    <source>
        <dbReference type="ARBA" id="ARBA00022448"/>
    </source>
</evidence>
<feature type="compositionally biased region" description="Basic and acidic residues" evidence="16">
    <location>
        <begin position="194"/>
        <end position="208"/>
    </location>
</feature>
<feature type="transmembrane region" description="Helical" evidence="15">
    <location>
        <begin position="1037"/>
        <end position="1058"/>
    </location>
</feature>
<evidence type="ECO:0000313" key="18">
    <source>
        <dbReference type="EMBL" id="KAH0555630.1"/>
    </source>
</evidence>
<organism evidence="18 19">
    <name type="scientific">Trichoglossum hirsutum</name>
    <dbReference type="NCBI Taxonomy" id="265104"/>
    <lineage>
        <taxon>Eukaryota</taxon>
        <taxon>Fungi</taxon>
        <taxon>Dikarya</taxon>
        <taxon>Ascomycota</taxon>
        <taxon>Pezizomycotina</taxon>
        <taxon>Geoglossomycetes</taxon>
        <taxon>Geoglossales</taxon>
        <taxon>Geoglossaceae</taxon>
        <taxon>Trichoglossum</taxon>
    </lineage>
</organism>
<dbReference type="EMBL" id="JAGHQM010001442">
    <property type="protein sequence ID" value="KAH0555630.1"/>
    <property type="molecule type" value="Genomic_DNA"/>
</dbReference>
<dbReference type="GO" id="GO:0043682">
    <property type="term" value="F:P-type divalent copper transporter activity"/>
    <property type="evidence" value="ECO:0007669"/>
    <property type="project" value="TreeGrafter"/>
</dbReference>
<dbReference type="PROSITE" id="PS01047">
    <property type="entry name" value="HMA_1"/>
    <property type="match status" value="3"/>
</dbReference>
<dbReference type="SFLD" id="SFLDF00027">
    <property type="entry name" value="p-type_atpase"/>
    <property type="match status" value="1"/>
</dbReference>
<dbReference type="InterPro" id="IPR017969">
    <property type="entry name" value="Heavy-metal-associated_CS"/>
</dbReference>
<dbReference type="InterPro" id="IPR036163">
    <property type="entry name" value="HMA_dom_sf"/>
</dbReference>
<evidence type="ECO:0000256" key="2">
    <source>
        <dbReference type="ARBA" id="ARBA00006024"/>
    </source>
</evidence>
<dbReference type="FunFam" id="3.30.70.100:FF:000001">
    <property type="entry name" value="ATPase copper transporting beta"/>
    <property type="match status" value="3"/>
</dbReference>
<keyword evidence="12" id="KW-0186">Copper</keyword>
<dbReference type="InterPro" id="IPR018303">
    <property type="entry name" value="ATPase_P-typ_P_site"/>
</dbReference>
<evidence type="ECO:0000256" key="12">
    <source>
        <dbReference type="ARBA" id="ARBA00023008"/>
    </source>
</evidence>
<reference evidence="18" key="1">
    <citation type="submission" date="2021-03" db="EMBL/GenBank/DDBJ databases">
        <title>Comparative genomics and phylogenomic investigation of the class Geoglossomycetes provide insights into ecological specialization and systematics.</title>
        <authorList>
            <person name="Melie T."/>
            <person name="Pirro S."/>
            <person name="Miller A.N."/>
            <person name="Quandt A."/>
        </authorList>
    </citation>
    <scope>NUCLEOTIDE SEQUENCE</scope>
    <source>
        <strain evidence="18">CAQ_001_2017</strain>
    </source>
</reference>
<dbReference type="InterPro" id="IPR006122">
    <property type="entry name" value="HMA_Cu_ion-bd"/>
</dbReference>
<dbReference type="NCBIfam" id="TIGR01494">
    <property type="entry name" value="ATPase_P-type"/>
    <property type="match status" value="1"/>
</dbReference>